<protein>
    <submittedName>
        <fullName evidence="1">Uncharacterized protein</fullName>
    </submittedName>
</protein>
<reference evidence="1 2" key="1">
    <citation type="submission" date="2014-07" db="EMBL/GenBank/DDBJ databases">
        <title>Methanogenic archaea and the global carbon cycle.</title>
        <authorList>
            <person name="Henriksen J.R."/>
            <person name="Luke J."/>
            <person name="Reinhart S."/>
            <person name="Benedict M.N."/>
            <person name="Youngblut N.D."/>
            <person name="Metcalf M.E."/>
            <person name="Whitaker R.J."/>
            <person name="Metcalf W.W."/>
        </authorList>
    </citation>
    <scope>NUCLEOTIDE SEQUENCE [LARGE SCALE GENOMIC DNA]</scope>
    <source>
        <strain evidence="1 2">MS</strain>
    </source>
</reference>
<evidence type="ECO:0000313" key="2">
    <source>
        <dbReference type="Proteomes" id="UP000033033"/>
    </source>
</evidence>
<sequence length="71" mass="7987">MVRILITVLFPAPFGPRKENISPFLTVKLMLSTAFISPKKYSRLFTSMILSSRTSTPSASIYKGNETFIDK</sequence>
<evidence type="ECO:0000313" key="1">
    <source>
        <dbReference type="EMBL" id="AKB55055.1"/>
    </source>
</evidence>
<dbReference type="AlphaFoldDB" id="A0A0E3QWK1"/>
<keyword evidence="2" id="KW-1185">Reference proteome</keyword>
<organism evidence="1 2">
    <name type="scientific">Methanosarcina barkeri MS</name>
    <dbReference type="NCBI Taxonomy" id="1434108"/>
    <lineage>
        <taxon>Archaea</taxon>
        <taxon>Methanobacteriati</taxon>
        <taxon>Methanobacteriota</taxon>
        <taxon>Stenosarchaea group</taxon>
        <taxon>Methanomicrobia</taxon>
        <taxon>Methanosarcinales</taxon>
        <taxon>Methanosarcinaceae</taxon>
        <taxon>Methanosarcina</taxon>
    </lineage>
</organism>
<dbReference type="KEGG" id="mby:MSBRM_2057"/>
<name>A0A0E3QWK1_METBA</name>
<accession>A0A0E3QWK1</accession>
<proteinExistence type="predicted"/>
<gene>
    <name evidence="1" type="ORF">MSBRM_2057</name>
</gene>
<dbReference type="PATRIC" id="fig|1434108.4.peg.2625"/>
<dbReference type="EMBL" id="CP009528">
    <property type="protein sequence ID" value="AKB55055.1"/>
    <property type="molecule type" value="Genomic_DNA"/>
</dbReference>
<dbReference type="HOGENOM" id="CLU_2730329_0_0_2"/>
<dbReference type="Proteomes" id="UP000033033">
    <property type="component" value="Chromosome"/>
</dbReference>